<organism evidence="3 4">
    <name type="scientific">Candidatus Niyogibacteria bacterium RIFCSPLOWO2_01_FULL_45_48</name>
    <dbReference type="NCBI Taxonomy" id="1801724"/>
    <lineage>
        <taxon>Bacteria</taxon>
        <taxon>Candidatus Niyogiibacteriota</taxon>
    </lineage>
</organism>
<reference evidence="3 4" key="1">
    <citation type="journal article" date="2016" name="Nat. Commun.">
        <title>Thousands of microbial genomes shed light on interconnected biogeochemical processes in an aquifer system.</title>
        <authorList>
            <person name="Anantharaman K."/>
            <person name="Brown C.T."/>
            <person name="Hug L.A."/>
            <person name="Sharon I."/>
            <person name="Castelle C.J."/>
            <person name="Probst A.J."/>
            <person name="Thomas B.C."/>
            <person name="Singh A."/>
            <person name="Wilkins M.J."/>
            <person name="Karaoz U."/>
            <person name="Brodie E.L."/>
            <person name="Williams K.H."/>
            <person name="Hubbard S.S."/>
            <person name="Banfield J.F."/>
        </authorList>
    </citation>
    <scope>NUCLEOTIDE SEQUENCE [LARGE SCALE GENOMIC DNA]</scope>
</reference>
<dbReference type="Pfam" id="PF00534">
    <property type="entry name" value="Glycos_transf_1"/>
    <property type="match status" value="1"/>
</dbReference>
<proteinExistence type="predicted"/>
<comment type="caution">
    <text evidence="3">The sequence shown here is derived from an EMBL/GenBank/DDBJ whole genome shotgun (WGS) entry which is preliminary data.</text>
</comment>
<dbReference type="CDD" id="cd03801">
    <property type="entry name" value="GT4_PimA-like"/>
    <property type="match status" value="1"/>
</dbReference>
<gene>
    <name evidence="3" type="ORF">A2931_02550</name>
</gene>
<dbReference type="Pfam" id="PF13439">
    <property type="entry name" value="Glyco_transf_4"/>
    <property type="match status" value="1"/>
</dbReference>
<dbReference type="EMBL" id="MHMQ01000010">
    <property type="protein sequence ID" value="OGZ30967.1"/>
    <property type="molecule type" value="Genomic_DNA"/>
</dbReference>
<evidence type="ECO:0000259" key="1">
    <source>
        <dbReference type="Pfam" id="PF00534"/>
    </source>
</evidence>
<evidence type="ECO:0000313" key="4">
    <source>
        <dbReference type="Proteomes" id="UP000177486"/>
    </source>
</evidence>
<dbReference type="PANTHER" id="PTHR45947:SF3">
    <property type="entry name" value="SULFOQUINOVOSYL TRANSFERASE SQD2"/>
    <property type="match status" value="1"/>
</dbReference>
<evidence type="ECO:0000313" key="3">
    <source>
        <dbReference type="EMBL" id="OGZ30967.1"/>
    </source>
</evidence>
<protein>
    <recommendedName>
        <fullName evidence="5">Glycosyltransferase subfamily 4-like N-terminal domain-containing protein</fullName>
    </recommendedName>
</protein>
<name>A0A1G2EZ20_9BACT</name>
<dbReference type="InterPro" id="IPR028098">
    <property type="entry name" value="Glyco_trans_4-like_N"/>
</dbReference>
<dbReference type="InterPro" id="IPR001296">
    <property type="entry name" value="Glyco_trans_1"/>
</dbReference>
<dbReference type="Proteomes" id="UP000177486">
    <property type="component" value="Unassembled WGS sequence"/>
</dbReference>
<dbReference type="PANTHER" id="PTHR45947">
    <property type="entry name" value="SULFOQUINOVOSYL TRANSFERASE SQD2"/>
    <property type="match status" value="1"/>
</dbReference>
<accession>A0A1G2EZ20</accession>
<evidence type="ECO:0008006" key="5">
    <source>
        <dbReference type="Google" id="ProtNLM"/>
    </source>
</evidence>
<dbReference type="Gene3D" id="3.40.50.2000">
    <property type="entry name" value="Glycogen Phosphorylase B"/>
    <property type="match status" value="2"/>
</dbReference>
<sequence length="371" mass="41646">MKILIATPIFPPDIGGPATYSKILADELPKRGVDVDILSYGFISPGAPKIFRYLFYFLKIFKRALDADLLYAQDPVFGLAPCVASLILRKPFVLKVVGDYAWEQGVNRFGVKELLDEFLNTPYGWRIEFLRFVEKFVANRAHAVITPSQYLKSVVEKWGVGPEKIHVIYNSVSVSEISESKEGLKRELDLGGKILVSIGRLVPWKGFEMLIELMPEISKKYPDAQLLIIGSGPELEKLNAKRSTLNANVKFLGSLPHEWVLKYLKAADIFLLNTGYEGFSHQILEAMAVGVPVISTHSGGNREILKDRQNCLVAGYNEKEAWIGAIFEFLEDQNLYSNILQNSKIDSARFSGQNMIEETLKVLNEVNAKTD</sequence>
<feature type="domain" description="Glycosyltransferase subfamily 4-like N-terminal" evidence="2">
    <location>
        <begin position="14"/>
        <end position="175"/>
    </location>
</feature>
<dbReference type="InterPro" id="IPR050194">
    <property type="entry name" value="Glycosyltransferase_grp1"/>
</dbReference>
<feature type="domain" description="Glycosyl transferase family 1" evidence="1">
    <location>
        <begin position="188"/>
        <end position="344"/>
    </location>
</feature>
<evidence type="ECO:0000259" key="2">
    <source>
        <dbReference type="Pfam" id="PF13439"/>
    </source>
</evidence>
<dbReference type="GO" id="GO:0016757">
    <property type="term" value="F:glycosyltransferase activity"/>
    <property type="evidence" value="ECO:0007669"/>
    <property type="project" value="InterPro"/>
</dbReference>
<dbReference type="AlphaFoldDB" id="A0A1G2EZ20"/>
<dbReference type="SUPFAM" id="SSF53756">
    <property type="entry name" value="UDP-Glycosyltransferase/glycogen phosphorylase"/>
    <property type="match status" value="1"/>
</dbReference>